<organism evidence="1">
    <name type="scientific">bioreactor metagenome</name>
    <dbReference type="NCBI Taxonomy" id="1076179"/>
    <lineage>
        <taxon>unclassified sequences</taxon>
        <taxon>metagenomes</taxon>
        <taxon>ecological metagenomes</taxon>
    </lineage>
</organism>
<name>A0A644T5Z9_9ZZZZ</name>
<protein>
    <recommendedName>
        <fullName evidence="2">Protein Mom</fullName>
    </recommendedName>
</protein>
<comment type="caution">
    <text evidence="1">The sequence shown here is derived from an EMBL/GenBank/DDBJ whole genome shotgun (WGS) entry which is preliminary data.</text>
</comment>
<evidence type="ECO:0008006" key="2">
    <source>
        <dbReference type="Google" id="ProtNLM"/>
    </source>
</evidence>
<dbReference type="InterPro" id="IPR057895">
    <property type="entry name" value="Mom"/>
</dbReference>
<gene>
    <name evidence="1" type="ORF">SDC9_07159</name>
</gene>
<evidence type="ECO:0000313" key="1">
    <source>
        <dbReference type="EMBL" id="MPL61582.1"/>
    </source>
</evidence>
<dbReference type="EMBL" id="VSSQ01000015">
    <property type="protein sequence ID" value="MPL61582.1"/>
    <property type="molecule type" value="Genomic_DNA"/>
</dbReference>
<accession>A0A644T5Z9</accession>
<dbReference type="Pfam" id="PF25680">
    <property type="entry name" value="Mom"/>
    <property type="match status" value="1"/>
</dbReference>
<proteinExistence type="predicted"/>
<dbReference type="AlphaFoldDB" id="A0A644T5Z9"/>
<reference evidence="1" key="1">
    <citation type="submission" date="2019-08" db="EMBL/GenBank/DDBJ databases">
        <authorList>
            <person name="Kucharzyk K."/>
            <person name="Murdoch R.W."/>
            <person name="Higgins S."/>
            <person name="Loffler F."/>
        </authorList>
    </citation>
    <scope>NUCLEOTIDE SEQUENCE</scope>
</reference>
<sequence length="237" mass="26161">MDVNCAAGVMSSMVSCRDTGAGLNPSAALHNLLVCPIPRKAAARILEREHYLHSFPAGTMLCFGVMLDNRLTGAITLGAGPALAYRLVDGAEPQDCLTLTRFWLSDDLPKNAESRVLGVIFRYLKRHTDLKFLISYSDPSAGHLGIIYQATGWLYTGLSSAMPLYDLGDGRLRHGRSLNNFLGSRDQGYLKKQGIKINAIKQSAKHRYLYFLDPKWRGYLKSAVLPYPIKEGNNGNN</sequence>